<dbReference type="Proteomes" id="UP000012062">
    <property type="component" value="Unassembled WGS sequence"/>
</dbReference>
<gene>
    <name evidence="1" type="ORF">MESS2_790070</name>
</gene>
<evidence type="ECO:0000313" key="1">
    <source>
        <dbReference type="EMBL" id="CCV08778.1"/>
    </source>
</evidence>
<proteinExistence type="predicted"/>
<sequence length="24" mass="2734">MRKLQTVPPALMKAGAKLEHVHDY</sequence>
<keyword evidence="2" id="KW-1185">Reference proteome</keyword>
<name>M5EXN7_9HYPH</name>
<reference evidence="1 2" key="1">
    <citation type="submission" date="2013-02" db="EMBL/GenBank/DDBJ databases">
        <authorList>
            <person name="Genoscope - CEA"/>
        </authorList>
    </citation>
    <scope>NUCLEOTIDE SEQUENCE [LARGE SCALE GENOMIC DNA]</scope>
    <source>
        <strain evidence="1 2">STM 2683</strain>
    </source>
</reference>
<dbReference type="EMBL" id="CAUM01000149">
    <property type="protein sequence ID" value="CCV08778.1"/>
    <property type="molecule type" value="Genomic_DNA"/>
</dbReference>
<protein>
    <submittedName>
        <fullName evidence="1">Uncharacterized protein</fullName>
    </submittedName>
</protein>
<evidence type="ECO:0000313" key="2">
    <source>
        <dbReference type="Proteomes" id="UP000012062"/>
    </source>
</evidence>
<comment type="caution">
    <text evidence="1">The sequence shown here is derived from an EMBL/GenBank/DDBJ whole genome shotgun (WGS) entry which is preliminary data.</text>
</comment>
<dbReference type="AlphaFoldDB" id="M5EXN7"/>
<accession>M5EXN7</accession>
<organism evidence="1 2">
    <name type="scientific">Mesorhizobium metallidurans STM 2683</name>
    <dbReference type="NCBI Taxonomy" id="1297569"/>
    <lineage>
        <taxon>Bacteria</taxon>
        <taxon>Pseudomonadati</taxon>
        <taxon>Pseudomonadota</taxon>
        <taxon>Alphaproteobacteria</taxon>
        <taxon>Hyphomicrobiales</taxon>
        <taxon>Phyllobacteriaceae</taxon>
        <taxon>Mesorhizobium</taxon>
    </lineage>
</organism>